<evidence type="ECO:0000313" key="5">
    <source>
        <dbReference type="Proteomes" id="UP000298416"/>
    </source>
</evidence>
<gene>
    <name evidence="4" type="ORF">SASPL_140490</name>
</gene>
<reference evidence="4" key="2">
    <citation type="submission" date="2020-08" db="EMBL/GenBank/DDBJ databases">
        <title>Plant Genome Project.</title>
        <authorList>
            <person name="Zhang R.-G."/>
        </authorList>
    </citation>
    <scope>NUCLEOTIDE SEQUENCE</scope>
    <source>
        <strain evidence="4">Huo1</strain>
        <tissue evidence="4">Leaf</tissue>
    </source>
</reference>
<proteinExistence type="inferred from homology"/>
<evidence type="ECO:0000256" key="1">
    <source>
        <dbReference type="ARBA" id="ARBA00004123"/>
    </source>
</evidence>
<evidence type="ECO:0000313" key="4">
    <source>
        <dbReference type="EMBL" id="KAG6399017.1"/>
    </source>
</evidence>
<reference evidence="4" key="1">
    <citation type="submission" date="2018-01" db="EMBL/GenBank/DDBJ databases">
        <authorList>
            <person name="Mao J.F."/>
        </authorList>
    </citation>
    <scope>NUCLEOTIDE SEQUENCE</scope>
    <source>
        <strain evidence="4">Huo1</strain>
        <tissue evidence="4">Leaf</tissue>
    </source>
</reference>
<comment type="caution">
    <text evidence="4">The sequence shown here is derived from an EMBL/GenBank/DDBJ whole genome shotgun (WGS) entry which is preliminary data.</text>
</comment>
<dbReference type="GO" id="GO:0005666">
    <property type="term" value="C:RNA polymerase III complex"/>
    <property type="evidence" value="ECO:0007669"/>
    <property type="project" value="TreeGrafter"/>
</dbReference>
<keyword evidence="3" id="KW-0539">Nucleus</keyword>
<dbReference type="InterPro" id="IPR024661">
    <property type="entry name" value="RNA_pol_III_Rpc31"/>
</dbReference>
<name>A0A8X8ZBY1_SALSN</name>
<organism evidence="4">
    <name type="scientific">Salvia splendens</name>
    <name type="common">Scarlet sage</name>
    <dbReference type="NCBI Taxonomy" id="180675"/>
    <lineage>
        <taxon>Eukaryota</taxon>
        <taxon>Viridiplantae</taxon>
        <taxon>Streptophyta</taxon>
        <taxon>Embryophyta</taxon>
        <taxon>Tracheophyta</taxon>
        <taxon>Spermatophyta</taxon>
        <taxon>Magnoliopsida</taxon>
        <taxon>eudicotyledons</taxon>
        <taxon>Gunneridae</taxon>
        <taxon>Pentapetalae</taxon>
        <taxon>asterids</taxon>
        <taxon>lamiids</taxon>
        <taxon>Lamiales</taxon>
        <taxon>Lamiaceae</taxon>
        <taxon>Nepetoideae</taxon>
        <taxon>Mentheae</taxon>
        <taxon>Salviinae</taxon>
        <taxon>Salvia</taxon>
        <taxon>Salvia subgen. Calosphace</taxon>
        <taxon>core Calosphace</taxon>
    </lineage>
</organism>
<dbReference type="Proteomes" id="UP000298416">
    <property type="component" value="Unassembled WGS sequence"/>
</dbReference>
<dbReference type="PANTHER" id="PTHR15367">
    <property type="entry name" value="DNA-DIRECTED RNA POLYMERASE III"/>
    <property type="match status" value="1"/>
</dbReference>
<dbReference type="PANTHER" id="PTHR15367:SF2">
    <property type="entry name" value="DNA-DIRECTED RNA POLYMERASE III SUBUNIT"/>
    <property type="match status" value="1"/>
</dbReference>
<keyword evidence="5" id="KW-1185">Reference proteome</keyword>
<sequence>MSFRGRGGGRGRAGPPRAKQMPFDIFSEIPIGVVKYSVEEVKKYSQFVSWSQNLQTFFETSPYHYQDRRLTLPREITLKDRTPDLKMQKVDIERYSDKKLQATTVKQPLHHLIMMDRDHMPGELVRGGPHTVKRVKWDNEIDLSKLDQFEKLEEKNKNQDFDDDEDDYNMAKENGMLELDHAFCFSTYGRSSRFMFPLIPTYEFLMFADEDIY</sequence>
<comment type="similarity">
    <text evidence="2">Belongs to the eukaryotic RPC7 RNA polymerase subunit family.</text>
</comment>
<evidence type="ECO:0008006" key="6">
    <source>
        <dbReference type="Google" id="ProtNLM"/>
    </source>
</evidence>
<accession>A0A8X8ZBY1</accession>
<evidence type="ECO:0000256" key="3">
    <source>
        <dbReference type="ARBA" id="ARBA00023242"/>
    </source>
</evidence>
<dbReference type="AlphaFoldDB" id="A0A8X8ZBY1"/>
<protein>
    <recommendedName>
        <fullName evidence="6">DNA-directed RNA polymerase III subunit RPC7</fullName>
    </recommendedName>
</protein>
<dbReference type="EMBL" id="PNBA02000015">
    <property type="protein sequence ID" value="KAG6399017.1"/>
    <property type="molecule type" value="Genomic_DNA"/>
</dbReference>
<evidence type="ECO:0000256" key="2">
    <source>
        <dbReference type="ARBA" id="ARBA00008352"/>
    </source>
</evidence>
<comment type="subcellular location">
    <subcellularLocation>
        <location evidence="1">Nucleus</location>
    </subcellularLocation>
</comment>
<dbReference type="GO" id="GO:0006383">
    <property type="term" value="P:transcription by RNA polymerase III"/>
    <property type="evidence" value="ECO:0007669"/>
    <property type="project" value="InterPro"/>
</dbReference>